<protein>
    <recommendedName>
        <fullName evidence="2">Outer membrane lipoprotein BamD-like domain-containing protein</fullName>
    </recommendedName>
</protein>
<name>A0A382DUQ8_9ZZZZ</name>
<evidence type="ECO:0000313" key="1">
    <source>
        <dbReference type="EMBL" id="SVB42246.1"/>
    </source>
</evidence>
<evidence type="ECO:0008006" key="2">
    <source>
        <dbReference type="Google" id="ProtNLM"/>
    </source>
</evidence>
<dbReference type="EMBL" id="UINC01041246">
    <property type="protein sequence ID" value="SVB42246.1"/>
    <property type="molecule type" value="Genomic_DNA"/>
</dbReference>
<gene>
    <name evidence="1" type="ORF">METZ01_LOCUS195100</name>
</gene>
<dbReference type="AlphaFoldDB" id="A0A382DUQ8"/>
<proteinExistence type="predicted"/>
<dbReference type="Gene3D" id="1.25.40.10">
    <property type="entry name" value="Tetratricopeptide repeat domain"/>
    <property type="match status" value="1"/>
</dbReference>
<dbReference type="InterPro" id="IPR011990">
    <property type="entry name" value="TPR-like_helical_dom_sf"/>
</dbReference>
<feature type="non-terminal residue" evidence="1">
    <location>
        <position position="92"/>
    </location>
</feature>
<accession>A0A382DUQ8</accession>
<organism evidence="1">
    <name type="scientific">marine metagenome</name>
    <dbReference type="NCBI Taxonomy" id="408172"/>
    <lineage>
        <taxon>unclassified sequences</taxon>
        <taxon>metagenomes</taxon>
        <taxon>ecological metagenomes</taxon>
    </lineage>
</organism>
<sequence>MSLLRPPFLSLLMFVLAVPTFTNGQAGPMRGSITEDRKARKLLEAGDARLEADEKQKALEIWQTVLDQFPRSKVRFDAHMRIGEHLLTSKGA</sequence>
<reference evidence="1" key="1">
    <citation type="submission" date="2018-05" db="EMBL/GenBank/DDBJ databases">
        <authorList>
            <person name="Lanie J.A."/>
            <person name="Ng W.-L."/>
            <person name="Kazmierczak K.M."/>
            <person name="Andrzejewski T.M."/>
            <person name="Davidsen T.M."/>
            <person name="Wayne K.J."/>
            <person name="Tettelin H."/>
            <person name="Glass J.I."/>
            <person name="Rusch D."/>
            <person name="Podicherti R."/>
            <person name="Tsui H.-C.T."/>
            <person name="Winkler M.E."/>
        </authorList>
    </citation>
    <scope>NUCLEOTIDE SEQUENCE</scope>
</reference>